<reference evidence="2" key="1">
    <citation type="journal article" date="2022" name="Nat. Commun.">
        <title>Chromosome evolution and the genetic basis of agronomically important traits in greater yam.</title>
        <authorList>
            <person name="Bredeson J.V."/>
            <person name="Lyons J.B."/>
            <person name="Oniyinde I.O."/>
            <person name="Okereke N.R."/>
            <person name="Kolade O."/>
            <person name="Nnabue I."/>
            <person name="Nwadili C.O."/>
            <person name="Hribova E."/>
            <person name="Parker M."/>
            <person name="Nwogha J."/>
            <person name="Shu S."/>
            <person name="Carlson J."/>
            <person name="Kariba R."/>
            <person name="Muthemba S."/>
            <person name="Knop K."/>
            <person name="Barton G.J."/>
            <person name="Sherwood A.V."/>
            <person name="Lopez-Montes A."/>
            <person name="Asiedu R."/>
            <person name="Jamnadass R."/>
            <person name="Muchugi A."/>
            <person name="Goodstein D."/>
            <person name="Egesi C.N."/>
            <person name="Featherston J."/>
            <person name="Asfaw A."/>
            <person name="Simpson G.G."/>
            <person name="Dolezel J."/>
            <person name="Hendre P.S."/>
            <person name="Van Deynze A."/>
            <person name="Kumar P.L."/>
            <person name="Obidiegwu J.E."/>
            <person name="Bhattacharjee R."/>
            <person name="Rokhsar D.S."/>
        </authorList>
    </citation>
    <scope>NUCLEOTIDE SEQUENCE [LARGE SCALE GENOMIC DNA]</scope>
    <source>
        <strain evidence="2">cv. TDa95/00328</strain>
    </source>
</reference>
<sequence>MAPSTLRRAIGAVKDQTSISIAKVSNSTTISDLDVAIVKATRHDEYPAEERHIREILSLTCYSRAYVHACVSTLSRRLSKTRSWTVALKSLILIHRLLSDGDPAYEQEIFFATRRGTRMLNMSDFRDTSRSAAAWDFSAFVRTYARYLDERLEFRMHGRRQRRSSRASLNLDDDDDTAAAATTTSRVTPVREMKTSQIFIKTQHLQQLLERFLACRPTGKHSFAYIAFLLLLKILVLANLISCLSIKTVGAARINRVVCVALQPLLKESQQIYYDLNEIMSIFIDRFMEMEIPECVRVHSIFTRLSKQLEELDAFYNSCKSSGISRSSDFPQIERITSKKLEVMDEFIKERSNPVKLIAEPEQSPEEEEKEEEGDQNYYSNSIKALPPPTSNEAVIKNEELRIEEEKKNKNEIKLAQEEGDLLNLSDELSTADKQHDHDMLALALFDDGTMTTTTDAPAWEAFKDEPADWETALVQSASVLSGQRSELGGGFDTLVLNGMYVHADQQVKYVSSGAGQGSASSVALPLMSSNLLALPAPVGGGRAGEVVDPFAASLEVPAPAYVQMSEMEKKQRLLMEEQRMWQQYAKDGMQGHLGIVKLQQYPQYQHMGGGNGYSYF</sequence>
<dbReference type="EMBL" id="CM037014">
    <property type="protein sequence ID" value="KAH7685278.1"/>
    <property type="molecule type" value="Genomic_DNA"/>
</dbReference>
<dbReference type="Proteomes" id="UP000827976">
    <property type="component" value="Chromosome 4"/>
</dbReference>
<protein>
    <submittedName>
        <fullName evidence="1">ENTH/VHS domain-containing protein</fullName>
    </submittedName>
</protein>
<proteinExistence type="predicted"/>
<evidence type="ECO:0000313" key="2">
    <source>
        <dbReference type="Proteomes" id="UP000827976"/>
    </source>
</evidence>
<comment type="caution">
    <text evidence="1">The sequence shown here is derived from an EMBL/GenBank/DDBJ whole genome shotgun (WGS) entry which is preliminary data.</text>
</comment>
<name>A0ACB7WBY5_DIOAL</name>
<accession>A0ACB7WBY5</accession>
<keyword evidence="2" id="KW-1185">Reference proteome</keyword>
<evidence type="ECO:0000313" key="1">
    <source>
        <dbReference type="EMBL" id="KAH7685278.1"/>
    </source>
</evidence>
<gene>
    <name evidence="1" type="ORF">IHE45_04G029300</name>
</gene>
<organism evidence="1 2">
    <name type="scientific">Dioscorea alata</name>
    <name type="common">Purple yam</name>
    <dbReference type="NCBI Taxonomy" id="55571"/>
    <lineage>
        <taxon>Eukaryota</taxon>
        <taxon>Viridiplantae</taxon>
        <taxon>Streptophyta</taxon>
        <taxon>Embryophyta</taxon>
        <taxon>Tracheophyta</taxon>
        <taxon>Spermatophyta</taxon>
        <taxon>Magnoliopsida</taxon>
        <taxon>Liliopsida</taxon>
        <taxon>Dioscoreales</taxon>
        <taxon>Dioscoreaceae</taxon>
        <taxon>Dioscorea</taxon>
    </lineage>
</organism>